<evidence type="ECO:0000313" key="13">
    <source>
        <dbReference type="Proteomes" id="UP000064189"/>
    </source>
</evidence>
<keyword evidence="6 11" id="KW-0547">Nucleotide-binding</keyword>
<keyword evidence="10 11" id="KW-0784">Thiamine biosynthesis</keyword>
<dbReference type="GO" id="GO:0009228">
    <property type="term" value="P:thiamine biosynthetic process"/>
    <property type="evidence" value="ECO:0007669"/>
    <property type="project" value="UniProtKB-KW"/>
</dbReference>
<evidence type="ECO:0000256" key="10">
    <source>
        <dbReference type="ARBA" id="ARBA00022977"/>
    </source>
</evidence>
<dbReference type="GO" id="GO:0000287">
    <property type="term" value="F:magnesium ion binding"/>
    <property type="evidence" value="ECO:0007669"/>
    <property type="project" value="UniProtKB-UniRule"/>
</dbReference>
<proteinExistence type="inferred from homology"/>
<dbReference type="EC" id="2.7.1.50" evidence="11"/>
<evidence type="ECO:0000256" key="2">
    <source>
        <dbReference type="ARBA" id="ARBA00001946"/>
    </source>
</evidence>
<sequence length="273" mass="29009">MNIKFSAADLFEKVKERKPLVHQITNFVTVNDCANATLAIGGSPVMTSSPKEVEAMVKLADALVLNFGTIDEKSLEAMEIAGRTANSRNIPVILDPVGVGATPYRTEKASELLKKVSFQIIRGNASEIHRLIGGDIVTRGVDSEELAISNEALAVSAAKELNSVVVVSGAIDAVSNGKHTSLIDNGNVLLTNVTGTGCMATALIGAFSGITDDYYAAAVAGISTMSISGEIAAETLQKHEGTGTFRVRLIDAISRMDKEMWMNEVKMNEEITH</sequence>
<dbReference type="InterPro" id="IPR000417">
    <property type="entry name" value="Hyethyz_kinase"/>
</dbReference>
<keyword evidence="4 11" id="KW-0808">Transferase</keyword>
<dbReference type="InterPro" id="IPR029056">
    <property type="entry name" value="Ribokinase-like"/>
</dbReference>
<evidence type="ECO:0000313" key="12">
    <source>
        <dbReference type="EMBL" id="KWW11144.1"/>
    </source>
</evidence>
<gene>
    <name evidence="11" type="primary">thiM</name>
    <name evidence="12" type="ORF">AS888_02915</name>
</gene>
<dbReference type="EMBL" id="LNNH01000056">
    <property type="protein sequence ID" value="KWW11144.1"/>
    <property type="molecule type" value="Genomic_DNA"/>
</dbReference>
<dbReference type="PRINTS" id="PR01099">
    <property type="entry name" value="HYETHTZKNASE"/>
</dbReference>
<comment type="caution">
    <text evidence="12">The sequence shown here is derived from an EMBL/GenBank/DDBJ whole genome shotgun (WGS) entry which is preliminary data.</text>
</comment>
<feature type="binding site" evidence="11">
    <location>
        <position position="168"/>
    </location>
    <ligand>
        <name>ATP</name>
        <dbReference type="ChEBI" id="CHEBI:30616"/>
    </ligand>
</feature>
<evidence type="ECO:0000256" key="4">
    <source>
        <dbReference type="ARBA" id="ARBA00022679"/>
    </source>
</evidence>
<dbReference type="HAMAP" id="MF_00228">
    <property type="entry name" value="Thz_kinase"/>
    <property type="match status" value="1"/>
</dbReference>
<accession>A0A109MS58</accession>
<evidence type="ECO:0000256" key="8">
    <source>
        <dbReference type="ARBA" id="ARBA00022840"/>
    </source>
</evidence>
<comment type="cofactor">
    <cofactor evidence="2 11">
        <name>Mg(2+)</name>
        <dbReference type="ChEBI" id="CHEBI:18420"/>
    </cofactor>
</comment>
<feature type="binding site" evidence="11">
    <location>
        <position position="122"/>
    </location>
    <ligand>
        <name>ATP</name>
        <dbReference type="ChEBI" id="CHEBI:30616"/>
    </ligand>
</feature>
<reference evidence="12 13" key="1">
    <citation type="submission" date="2015-11" db="EMBL/GenBank/DDBJ databases">
        <title>Genome Sequence of Bacillus simplex strain VanAntwerpen2.</title>
        <authorList>
            <person name="Couger M.B."/>
        </authorList>
    </citation>
    <scope>NUCLEOTIDE SEQUENCE [LARGE SCALE GENOMIC DNA]</scope>
    <source>
        <strain evidence="12 13">VanAntwerpen02</strain>
    </source>
</reference>
<keyword evidence="9 11" id="KW-0460">Magnesium</keyword>
<comment type="catalytic activity">
    <reaction evidence="1 11">
        <text>5-(2-hydroxyethyl)-4-methylthiazole + ATP = 4-methyl-5-(2-phosphooxyethyl)-thiazole + ADP + H(+)</text>
        <dbReference type="Rhea" id="RHEA:24212"/>
        <dbReference type="ChEBI" id="CHEBI:15378"/>
        <dbReference type="ChEBI" id="CHEBI:17957"/>
        <dbReference type="ChEBI" id="CHEBI:30616"/>
        <dbReference type="ChEBI" id="CHEBI:58296"/>
        <dbReference type="ChEBI" id="CHEBI:456216"/>
        <dbReference type="EC" id="2.7.1.50"/>
    </reaction>
</comment>
<protein>
    <recommendedName>
        <fullName evidence="11">Hydroxyethylthiazole kinase</fullName>
        <ecNumber evidence="11">2.7.1.50</ecNumber>
    </recommendedName>
    <alternativeName>
        <fullName evidence="11">4-methyl-5-beta-hydroxyethylthiazole kinase</fullName>
        <shortName evidence="11">TH kinase</shortName>
        <shortName evidence="11">Thz kinase</shortName>
    </alternativeName>
</protein>
<evidence type="ECO:0000256" key="9">
    <source>
        <dbReference type="ARBA" id="ARBA00022842"/>
    </source>
</evidence>
<dbReference type="AlphaFoldDB" id="A0A109MS58"/>
<evidence type="ECO:0000256" key="3">
    <source>
        <dbReference type="ARBA" id="ARBA00004868"/>
    </source>
</evidence>
<keyword evidence="5 11" id="KW-0479">Metal-binding</keyword>
<evidence type="ECO:0000256" key="6">
    <source>
        <dbReference type="ARBA" id="ARBA00022741"/>
    </source>
</evidence>
<feature type="binding site" evidence="11">
    <location>
        <position position="46"/>
    </location>
    <ligand>
        <name>substrate</name>
    </ligand>
</feature>
<dbReference type="GO" id="GO:0004417">
    <property type="term" value="F:hydroxyethylthiazole kinase activity"/>
    <property type="evidence" value="ECO:0007669"/>
    <property type="project" value="UniProtKB-UniRule"/>
</dbReference>
<feature type="binding site" evidence="11">
    <location>
        <position position="195"/>
    </location>
    <ligand>
        <name>substrate</name>
    </ligand>
</feature>
<dbReference type="UniPathway" id="UPA00060">
    <property type="reaction ID" value="UER00139"/>
</dbReference>
<dbReference type="SUPFAM" id="SSF53613">
    <property type="entry name" value="Ribokinase-like"/>
    <property type="match status" value="1"/>
</dbReference>
<dbReference type="Gene3D" id="3.40.1190.20">
    <property type="match status" value="1"/>
</dbReference>
<comment type="function">
    <text evidence="11">Catalyzes the phosphorylation of the hydroxyl group of 4-methyl-5-beta-hydroxyethylthiazole (THZ).</text>
</comment>
<comment type="pathway">
    <text evidence="3 11">Cofactor biosynthesis; thiamine diphosphate biosynthesis; 4-methyl-5-(2-phosphoethyl)-thiazole from 5-(2-hydroxyethyl)-4-methylthiazole: step 1/1.</text>
</comment>
<keyword evidence="8 11" id="KW-0067">ATP-binding</keyword>
<evidence type="ECO:0000256" key="11">
    <source>
        <dbReference type="HAMAP-Rule" id="MF_00228"/>
    </source>
</evidence>
<name>A0A109MS58_9BACI</name>
<dbReference type="GO" id="GO:0005524">
    <property type="term" value="F:ATP binding"/>
    <property type="evidence" value="ECO:0007669"/>
    <property type="project" value="UniProtKB-UniRule"/>
</dbReference>
<dbReference type="RefSeq" id="WP_061144455.1">
    <property type="nucleotide sequence ID" value="NZ_LNNH01000056.1"/>
</dbReference>
<dbReference type="Proteomes" id="UP000064189">
    <property type="component" value="Unassembled WGS sequence"/>
</dbReference>
<dbReference type="NCBIfam" id="TIGR00694">
    <property type="entry name" value="thiM"/>
    <property type="match status" value="1"/>
</dbReference>
<dbReference type="PIRSF" id="PIRSF000513">
    <property type="entry name" value="Thz_kinase"/>
    <property type="match status" value="1"/>
</dbReference>
<keyword evidence="7 11" id="KW-0418">Kinase</keyword>
<dbReference type="NCBIfam" id="NF006830">
    <property type="entry name" value="PRK09355.1"/>
    <property type="match status" value="1"/>
</dbReference>
<evidence type="ECO:0000256" key="5">
    <source>
        <dbReference type="ARBA" id="ARBA00022723"/>
    </source>
</evidence>
<evidence type="ECO:0000256" key="1">
    <source>
        <dbReference type="ARBA" id="ARBA00001771"/>
    </source>
</evidence>
<keyword evidence="13" id="KW-1185">Reference proteome</keyword>
<dbReference type="Pfam" id="PF02110">
    <property type="entry name" value="HK"/>
    <property type="match status" value="1"/>
</dbReference>
<dbReference type="GO" id="GO:0009229">
    <property type="term" value="P:thiamine diphosphate biosynthetic process"/>
    <property type="evidence" value="ECO:0007669"/>
    <property type="project" value="UniProtKB-UniRule"/>
</dbReference>
<evidence type="ECO:0000256" key="7">
    <source>
        <dbReference type="ARBA" id="ARBA00022777"/>
    </source>
</evidence>
<organism evidence="12 13">
    <name type="scientific">Peribacillus simplex</name>
    <dbReference type="NCBI Taxonomy" id="1478"/>
    <lineage>
        <taxon>Bacteria</taxon>
        <taxon>Bacillati</taxon>
        <taxon>Bacillota</taxon>
        <taxon>Bacilli</taxon>
        <taxon>Bacillales</taxon>
        <taxon>Bacillaceae</taxon>
        <taxon>Peribacillus</taxon>
    </lineage>
</organism>
<dbReference type="CDD" id="cd01170">
    <property type="entry name" value="THZ_kinase"/>
    <property type="match status" value="1"/>
</dbReference>
<comment type="similarity">
    <text evidence="11">Belongs to the Thz kinase family.</text>
</comment>